<dbReference type="Pfam" id="PF00005">
    <property type="entry name" value="ABC_tran"/>
    <property type="match status" value="1"/>
</dbReference>
<dbReference type="FunFam" id="1.20.1560.10:FF:000011">
    <property type="entry name" value="Multidrug ABC transporter ATP-binding protein"/>
    <property type="match status" value="1"/>
</dbReference>
<keyword evidence="5" id="KW-0547">Nucleotide-binding</keyword>
<evidence type="ECO:0000313" key="13">
    <source>
        <dbReference type="EMBL" id="SFQ30521.1"/>
    </source>
</evidence>
<feature type="compositionally biased region" description="Basic and acidic residues" evidence="9">
    <location>
        <begin position="1"/>
        <end position="36"/>
    </location>
</feature>
<dbReference type="InterPro" id="IPR027417">
    <property type="entry name" value="P-loop_NTPase"/>
</dbReference>
<keyword evidence="8 10" id="KW-0472">Membrane</keyword>
<evidence type="ECO:0000256" key="9">
    <source>
        <dbReference type="SAM" id="MobiDB-lite"/>
    </source>
</evidence>
<dbReference type="GO" id="GO:0016887">
    <property type="term" value="F:ATP hydrolysis activity"/>
    <property type="evidence" value="ECO:0007669"/>
    <property type="project" value="InterPro"/>
</dbReference>
<dbReference type="FunFam" id="3.40.50.300:FF:000287">
    <property type="entry name" value="Multidrug ABC transporter ATP-binding protein"/>
    <property type="match status" value="1"/>
</dbReference>
<evidence type="ECO:0000256" key="10">
    <source>
        <dbReference type="SAM" id="Phobius"/>
    </source>
</evidence>
<organism evidence="13 14">
    <name type="scientific">Caldicoprobacter faecalis</name>
    <dbReference type="NCBI Taxonomy" id="937334"/>
    <lineage>
        <taxon>Bacteria</taxon>
        <taxon>Bacillati</taxon>
        <taxon>Bacillota</taxon>
        <taxon>Clostridia</taxon>
        <taxon>Caldicoprobacterales</taxon>
        <taxon>Caldicoprobacteraceae</taxon>
        <taxon>Caldicoprobacter</taxon>
    </lineage>
</organism>
<feature type="domain" description="ABC transmembrane type-1" evidence="12">
    <location>
        <begin position="85"/>
        <end position="370"/>
    </location>
</feature>
<dbReference type="InterPro" id="IPR003439">
    <property type="entry name" value="ABC_transporter-like_ATP-bd"/>
</dbReference>
<dbReference type="Proteomes" id="UP000198577">
    <property type="component" value="Unassembled WGS sequence"/>
</dbReference>
<evidence type="ECO:0000256" key="7">
    <source>
        <dbReference type="ARBA" id="ARBA00022989"/>
    </source>
</evidence>
<dbReference type="GO" id="GO:0005886">
    <property type="term" value="C:plasma membrane"/>
    <property type="evidence" value="ECO:0007669"/>
    <property type="project" value="UniProtKB-SubCell"/>
</dbReference>
<dbReference type="PANTHER" id="PTHR43394">
    <property type="entry name" value="ATP-DEPENDENT PERMEASE MDL1, MITOCHONDRIAL"/>
    <property type="match status" value="1"/>
</dbReference>
<sequence>MPEDRHNAQDSLHQPDKTDSTSRDNMRSGNSHEHGMRGVGGPGMRGFGRRGPHGRFMWPGERPKNLGNTLIRLSRYLKEDTVALILVILSILLNTACTLIGPLLIGQAIDQYIIPGDFQGLVRISFLLLGVYTLNSLAAFLQGFFMASISEKTVARMRRDLFSKYQVLPLKFFDSHTHGELMSRITNDIDTVSITLHASLTQFISGVITITGTIILMLSKSIILTLITLSVIPLMVLLTRLITNHTGRLFIEQQKTLGELNGKIEETISGQRVVKLFCREQRVIAEFEESNQRLKKTALKAQVLSRIMGPTMNMLNNLGFALIAGIGGLLAVRNVGGTITVGTISIFLNYSRQFTRPINELANQYNMVLSAAAGAERVFQVLDQEPEPADAPDAVDLREIGVKGHVEFENVSFAYDDEHLVLKNFSLEVKPGQTVALVGETGAGKTTIINLLMRFYDVKEGSIRIDGIDIRKIKRESLRSSLGIVLQDTYLFNASVRENIRYGRLDATDEEVEQAAKIAHAHDFIMRLPQGYDTILTDDGGNLSHGQRQLLAIARAVLADPAILILDEATSSVDTRTEIYIQKAMLNLMKGRTSFVIAHRLSTIKDADLIVVIDKGRLVEKGTHQELLERKGVYYNLYRSQFVRTPQAEDKNIEAALLN</sequence>
<dbReference type="PANTHER" id="PTHR43394:SF1">
    <property type="entry name" value="ATP-BINDING CASSETTE SUB-FAMILY B MEMBER 10, MITOCHONDRIAL"/>
    <property type="match status" value="1"/>
</dbReference>
<dbReference type="Gene3D" id="3.40.50.300">
    <property type="entry name" value="P-loop containing nucleotide triphosphate hydrolases"/>
    <property type="match status" value="1"/>
</dbReference>
<dbReference type="GO" id="GO:0005524">
    <property type="term" value="F:ATP binding"/>
    <property type="evidence" value="ECO:0007669"/>
    <property type="project" value="UniProtKB-KW"/>
</dbReference>
<dbReference type="InterPro" id="IPR011527">
    <property type="entry name" value="ABC1_TM_dom"/>
</dbReference>
<evidence type="ECO:0000256" key="4">
    <source>
        <dbReference type="ARBA" id="ARBA00022692"/>
    </source>
</evidence>
<dbReference type="PROSITE" id="PS50929">
    <property type="entry name" value="ABC_TM1F"/>
    <property type="match status" value="1"/>
</dbReference>
<feature type="transmembrane region" description="Helical" evidence="10">
    <location>
        <begin position="314"/>
        <end position="332"/>
    </location>
</feature>
<dbReference type="GO" id="GO:0015421">
    <property type="term" value="F:ABC-type oligopeptide transporter activity"/>
    <property type="evidence" value="ECO:0007669"/>
    <property type="project" value="TreeGrafter"/>
</dbReference>
<dbReference type="InterPro" id="IPR036640">
    <property type="entry name" value="ABC1_TM_sf"/>
</dbReference>
<name>A0A1I5XEY3_9FIRM</name>
<protein>
    <submittedName>
        <fullName evidence="13">ATP-binding cassette, subfamily B</fullName>
    </submittedName>
</protein>
<proteinExistence type="predicted"/>
<feature type="region of interest" description="Disordered" evidence="9">
    <location>
        <begin position="1"/>
        <end position="45"/>
    </location>
</feature>
<dbReference type="InterPro" id="IPR003593">
    <property type="entry name" value="AAA+_ATPase"/>
</dbReference>
<dbReference type="Pfam" id="PF00664">
    <property type="entry name" value="ABC_membrane"/>
    <property type="match status" value="1"/>
</dbReference>
<evidence type="ECO:0000256" key="1">
    <source>
        <dbReference type="ARBA" id="ARBA00004651"/>
    </source>
</evidence>
<dbReference type="PROSITE" id="PS00211">
    <property type="entry name" value="ABC_TRANSPORTER_1"/>
    <property type="match status" value="1"/>
</dbReference>
<evidence type="ECO:0000259" key="12">
    <source>
        <dbReference type="PROSITE" id="PS50929"/>
    </source>
</evidence>
<dbReference type="Gene3D" id="1.20.1560.10">
    <property type="entry name" value="ABC transporter type 1, transmembrane domain"/>
    <property type="match status" value="1"/>
</dbReference>
<evidence type="ECO:0000256" key="5">
    <source>
        <dbReference type="ARBA" id="ARBA00022741"/>
    </source>
</evidence>
<feature type="transmembrane region" description="Helical" evidence="10">
    <location>
        <begin position="222"/>
        <end position="242"/>
    </location>
</feature>
<evidence type="ECO:0000256" key="2">
    <source>
        <dbReference type="ARBA" id="ARBA00022448"/>
    </source>
</evidence>
<dbReference type="CDD" id="cd03254">
    <property type="entry name" value="ABCC_Glucan_exporter_like"/>
    <property type="match status" value="1"/>
</dbReference>
<dbReference type="InterPro" id="IPR039421">
    <property type="entry name" value="Type_1_exporter"/>
</dbReference>
<feature type="transmembrane region" description="Helical" evidence="10">
    <location>
        <begin position="194"/>
        <end position="216"/>
    </location>
</feature>
<dbReference type="RefSeq" id="WP_242948355.1">
    <property type="nucleotide sequence ID" value="NZ_FOXR01000025.1"/>
</dbReference>
<keyword evidence="4 10" id="KW-0812">Transmembrane</keyword>
<feature type="domain" description="ABC transporter" evidence="11">
    <location>
        <begin position="406"/>
        <end position="640"/>
    </location>
</feature>
<dbReference type="SMART" id="SM00382">
    <property type="entry name" value="AAA"/>
    <property type="match status" value="1"/>
</dbReference>
<dbReference type="AlphaFoldDB" id="A0A1I5XEY3"/>
<keyword evidence="14" id="KW-1185">Reference proteome</keyword>
<keyword evidence="3" id="KW-1003">Cell membrane</keyword>
<dbReference type="PROSITE" id="PS50893">
    <property type="entry name" value="ABC_TRANSPORTER_2"/>
    <property type="match status" value="1"/>
</dbReference>
<dbReference type="EMBL" id="FOXR01000025">
    <property type="protein sequence ID" value="SFQ30521.1"/>
    <property type="molecule type" value="Genomic_DNA"/>
</dbReference>
<evidence type="ECO:0000256" key="3">
    <source>
        <dbReference type="ARBA" id="ARBA00022475"/>
    </source>
</evidence>
<dbReference type="STRING" id="937334.SAMN05444406_12516"/>
<dbReference type="SUPFAM" id="SSF90123">
    <property type="entry name" value="ABC transporter transmembrane region"/>
    <property type="match status" value="1"/>
</dbReference>
<feature type="transmembrane region" description="Helical" evidence="10">
    <location>
        <begin position="82"/>
        <end position="105"/>
    </location>
</feature>
<dbReference type="SUPFAM" id="SSF52540">
    <property type="entry name" value="P-loop containing nucleoside triphosphate hydrolases"/>
    <property type="match status" value="1"/>
</dbReference>
<feature type="transmembrane region" description="Helical" evidence="10">
    <location>
        <begin position="125"/>
        <end position="149"/>
    </location>
</feature>
<comment type="subcellular location">
    <subcellularLocation>
        <location evidence="1">Cell membrane</location>
        <topology evidence="1">Multi-pass membrane protein</topology>
    </subcellularLocation>
</comment>
<keyword evidence="6 13" id="KW-0067">ATP-binding</keyword>
<evidence type="ECO:0000259" key="11">
    <source>
        <dbReference type="PROSITE" id="PS50893"/>
    </source>
</evidence>
<accession>A0A1I5XEY3</accession>
<dbReference type="CDD" id="cd18547">
    <property type="entry name" value="ABC_6TM_Tm288_like"/>
    <property type="match status" value="1"/>
</dbReference>
<evidence type="ECO:0000256" key="6">
    <source>
        <dbReference type="ARBA" id="ARBA00022840"/>
    </source>
</evidence>
<dbReference type="InterPro" id="IPR017871">
    <property type="entry name" value="ABC_transporter-like_CS"/>
</dbReference>
<evidence type="ECO:0000256" key="8">
    <source>
        <dbReference type="ARBA" id="ARBA00023136"/>
    </source>
</evidence>
<keyword evidence="2" id="KW-0813">Transport</keyword>
<gene>
    <name evidence="13" type="ORF">SAMN05444406_12516</name>
</gene>
<evidence type="ECO:0000313" key="14">
    <source>
        <dbReference type="Proteomes" id="UP000198577"/>
    </source>
</evidence>
<reference evidence="13 14" key="1">
    <citation type="submission" date="2016-10" db="EMBL/GenBank/DDBJ databases">
        <authorList>
            <person name="de Groot N.N."/>
        </authorList>
    </citation>
    <scope>NUCLEOTIDE SEQUENCE [LARGE SCALE GENOMIC DNA]</scope>
    <source>
        <strain evidence="13 14">DSM 20678</strain>
    </source>
</reference>
<keyword evidence="7 10" id="KW-1133">Transmembrane helix</keyword>